<dbReference type="PROSITE" id="PS00356">
    <property type="entry name" value="HTH_LACI_1"/>
    <property type="match status" value="1"/>
</dbReference>
<accession>A0ABP8Z0C4</accession>
<protein>
    <submittedName>
        <fullName evidence="6">LacI family DNA-binding transcriptional regulator</fullName>
    </submittedName>
</protein>
<keyword evidence="3 6" id="KW-0238">DNA-binding</keyword>
<dbReference type="GO" id="GO:0003677">
    <property type="term" value="F:DNA binding"/>
    <property type="evidence" value="ECO:0007669"/>
    <property type="project" value="UniProtKB-KW"/>
</dbReference>
<sequence length="354" mass="38491">MTKYKGRLEMSEQRRPTMKDVARHANVSLSTVSYVLNDSGPVGHARRSRVLDAVRVLGYTPNESARRLRTKRAATVGLMLPDLRNQFFALIAEGVEAAAANQETLVVLCAPEAVGKTPEHYVRLLRSQSLDGLVYLPSGDGMTLNTALALAEAGPVVMVDELIRGFDVPSVVADSRGGARQIAEHVFSHGHRRVAIVEGPESLWTSEQRLSGYREAMARFGIAPSEALYFTGDHQEESGIRAAAELLKLPESERPTAFICVNDLMALGIYRYCRDAGLRIPADISVVGFDDISAASLVAPALSTVRQPAREMGYMAAEQLFHIIDQSDGPEEQRMVTLPTEVVLRESVAPPPGG</sequence>
<proteinExistence type="predicted"/>
<dbReference type="EMBL" id="BAABKN010000019">
    <property type="protein sequence ID" value="GAA4742906.1"/>
    <property type="molecule type" value="Genomic_DNA"/>
</dbReference>
<dbReference type="PANTHER" id="PTHR30146">
    <property type="entry name" value="LACI-RELATED TRANSCRIPTIONAL REPRESSOR"/>
    <property type="match status" value="1"/>
</dbReference>
<dbReference type="Gene3D" id="3.40.50.2300">
    <property type="match status" value="2"/>
</dbReference>
<reference evidence="7" key="1">
    <citation type="journal article" date="2019" name="Int. J. Syst. Evol. Microbiol.">
        <title>The Global Catalogue of Microorganisms (GCM) 10K type strain sequencing project: providing services to taxonomists for standard genome sequencing and annotation.</title>
        <authorList>
            <consortium name="The Broad Institute Genomics Platform"/>
            <consortium name="The Broad Institute Genome Sequencing Center for Infectious Disease"/>
            <person name="Wu L."/>
            <person name="Ma J."/>
        </authorList>
    </citation>
    <scope>NUCLEOTIDE SEQUENCE [LARGE SCALE GENOMIC DNA]</scope>
    <source>
        <strain evidence="7">JCM 18532</strain>
    </source>
</reference>
<dbReference type="InterPro" id="IPR010982">
    <property type="entry name" value="Lambda_DNA-bd_dom_sf"/>
</dbReference>
<dbReference type="InterPro" id="IPR046335">
    <property type="entry name" value="LacI/GalR-like_sensor"/>
</dbReference>
<evidence type="ECO:0000256" key="3">
    <source>
        <dbReference type="ARBA" id="ARBA00023125"/>
    </source>
</evidence>
<name>A0ABP8Z0C4_9ACTN</name>
<organism evidence="6 7">
    <name type="scientific">Nocardioides endophyticus</name>
    <dbReference type="NCBI Taxonomy" id="1353775"/>
    <lineage>
        <taxon>Bacteria</taxon>
        <taxon>Bacillati</taxon>
        <taxon>Actinomycetota</taxon>
        <taxon>Actinomycetes</taxon>
        <taxon>Propionibacteriales</taxon>
        <taxon>Nocardioidaceae</taxon>
        <taxon>Nocardioides</taxon>
    </lineage>
</organism>
<evidence type="ECO:0000256" key="1">
    <source>
        <dbReference type="ARBA" id="ARBA00022491"/>
    </source>
</evidence>
<keyword evidence="1" id="KW-0678">Repressor</keyword>
<dbReference type="InterPro" id="IPR000843">
    <property type="entry name" value="HTH_LacI"/>
</dbReference>
<feature type="domain" description="HTH lacI-type" evidence="5">
    <location>
        <begin position="16"/>
        <end position="70"/>
    </location>
</feature>
<dbReference type="SMART" id="SM00354">
    <property type="entry name" value="HTH_LACI"/>
    <property type="match status" value="1"/>
</dbReference>
<dbReference type="CDD" id="cd01392">
    <property type="entry name" value="HTH_LacI"/>
    <property type="match status" value="1"/>
</dbReference>
<dbReference type="SUPFAM" id="SSF47413">
    <property type="entry name" value="lambda repressor-like DNA-binding domains"/>
    <property type="match status" value="1"/>
</dbReference>
<dbReference type="Pfam" id="PF00356">
    <property type="entry name" value="LacI"/>
    <property type="match status" value="1"/>
</dbReference>
<evidence type="ECO:0000256" key="4">
    <source>
        <dbReference type="ARBA" id="ARBA00023163"/>
    </source>
</evidence>
<dbReference type="InterPro" id="IPR028082">
    <property type="entry name" value="Peripla_BP_I"/>
</dbReference>
<evidence type="ECO:0000256" key="2">
    <source>
        <dbReference type="ARBA" id="ARBA00023015"/>
    </source>
</evidence>
<dbReference type="CDD" id="cd06267">
    <property type="entry name" value="PBP1_LacI_sugar_binding-like"/>
    <property type="match status" value="1"/>
</dbReference>
<evidence type="ECO:0000259" key="5">
    <source>
        <dbReference type="PROSITE" id="PS50932"/>
    </source>
</evidence>
<dbReference type="Proteomes" id="UP001499882">
    <property type="component" value="Unassembled WGS sequence"/>
</dbReference>
<keyword evidence="2" id="KW-0805">Transcription regulation</keyword>
<dbReference type="SUPFAM" id="SSF53822">
    <property type="entry name" value="Periplasmic binding protein-like I"/>
    <property type="match status" value="1"/>
</dbReference>
<gene>
    <name evidence="6" type="ORF">GCM10023350_29530</name>
</gene>
<dbReference type="RefSeq" id="WP_345527580.1">
    <property type="nucleotide sequence ID" value="NZ_BAABKN010000019.1"/>
</dbReference>
<evidence type="ECO:0000313" key="6">
    <source>
        <dbReference type="EMBL" id="GAA4742906.1"/>
    </source>
</evidence>
<keyword evidence="4" id="KW-0804">Transcription</keyword>
<evidence type="ECO:0000313" key="7">
    <source>
        <dbReference type="Proteomes" id="UP001499882"/>
    </source>
</evidence>
<dbReference type="Gene3D" id="1.10.260.40">
    <property type="entry name" value="lambda repressor-like DNA-binding domains"/>
    <property type="match status" value="1"/>
</dbReference>
<dbReference type="PANTHER" id="PTHR30146:SF148">
    <property type="entry name" value="HTH-TYPE TRANSCRIPTIONAL REPRESSOR PURR-RELATED"/>
    <property type="match status" value="1"/>
</dbReference>
<comment type="caution">
    <text evidence="6">The sequence shown here is derived from an EMBL/GenBank/DDBJ whole genome shotgun (WGS) entry which is preliminary data.</text>
</comment>
<keyword evidence="7" id="KW-1185">Reference proteome</keyword>
<dbReference type="Pfam" id="PF13377">
    <property type="entry name" value="Peripla_BP_3"/>
    <property type="match status" value="1"/>
</dbReference>
<dbReference type="PROSITE" id="PS50932">
    <property type="entry name" value="HTH_LACI_2"/>
    <property type="match status" value="1"/>
</dbReference>